<keyword evidence="3" id="KW-0963">Cytoplasm</keyword>
<evidence type="ECO:0000256" key="9">
    <source>
        <dbReference type="SAM" id="Coils"/>
    </source>
</evidence>
<name>A0AA88SK62_TACVA</name>
<dbReference type="GO" id="GO:0043015">
    <property type="term" value="F:gamma-tubulin binding"/>
    <property type="evidence" value="ECO:0007669"/>
    <property type="project" value="InterPro"/>
</dbReference>
<comment type="similarity">
    <text evidence="2">Belongs to the TUBGCP family.</text>
</comment>
<dbReference type="EMBL" id="JAVHJS010000015">
    <property type="protein sequence ID" value="KAK2834571.1"/>
    <property type="molecule type" value="Genomic_DNA"/>
</dbReference>
<feature type="domain" description="Gamma tubulin complex component protein N-terminal" evidence="12">
    <location>
        <begin position="365"/>
        <end position="686"/>
    </location>
</feature>
<gene>
    <name evidence="14" type="ORF">Q7C36_015272</name>
</gene>
<evidence type="ECO:0000259" key="13">
    <source>
        <dbReference type="Pfam" id="PF19340"/>
    </source>
</evidence>
<feature type="domain" description="Gamma tubulin complex component C-terminal" evidence="11">
    <location>
        <begin position="1920"/>
        <end position="2219"/>
    </location>
</feature>
<keyword evidence="15" id="KW-1185">Reference proteome</keyword>
<evidence type="ECO:0000256" key="4">
    <source>
        <dbReference type="ARBA" id="ARBA00022701"/>
    </source>
</evidence>
<evidence type="ECO:0000256" key="8">
    <source>
        <dbReference type="ARBA" id="ARBA00093551"/>
    </source>
</evidence>
<feature type="compositionally biased region" description="Polar residues" evidence="10">
    <location>
        <begin position="979"/>
        <end position="989"/>
    </location>
</feature>
<dbReference type="Pfam" id="PF17681">
    <property type="entry name" value="GCP_N_terminal"/>
    <property type="match status" value="1"/>
</dbReference>
<comment type="function">
    <text evidence="7">Component of the gamma-tubulin ring complex (gTuRC) which mediates microtubule nucleation. The gTuRC regulates the minus-end nucleation of alpha-beta tubulin heterodimers that grow into microtubule protafilaments, a critical step in centrosome duplication and spindle formation.</text>
</comment>
<dbReference type="PANTHER" id="PTHR19302">
    <property type="entry name" value="GAMMA TUBULIN COMPLEX PROTEIN"/>
    <property type="match status" value="1"/>
</dbReference>
<evidence type="ECO:0000313" key="15">
    <source>
        <dbReference type="Proteomes" id="UP001187315"/>
    </source>
</evidence>
<protein>
    <recommendedName>
        <fullName evidence="6">Gamma-tubulin complex component 6</fullName>
    </recommendedName>
</protein>
<reference evidence="14" key="1">
    <citation type="submission" date="2023-08" db="EMBL/GenBank/DDBJ databases">
        <title>Pelteobagrus vachellii genome.</title>
        <authorList>
            <person name="Liu H."/>
        </authorList>
    </citation>
    <scope>NUCLEOTIDE SEQUENCE</scope>
    <source>
        <strain evidence="14">PRFRI_2022a</strain>
        <tissue evidence="14">Muscle</tissue>
    </source>
</reference>
<dbReference type="GO" id="GO:0005813">
    <property type="term" value="C:centrosome"/>
    <property type="evidence" value="ECO:0007669"/>
    <property type="project" value="UniProtKB-SubCell"/>
</dbReference>
<dbReference type="InterPro" id="IPR007259">
    <property type="entry name" value="GCP"/>
</dbReference>
<evidence type="ECO:0000313" key="14">
    <source>
        <dbReference type="EMBL" id="KAK2834571.1"/>
    </source>
</evidence>
<keyword evidence="4" id="KW-0493">Microtubule</keyword>
<comment type="subunit">
    <text evidence="8">Component of the gamma-tubulin ring complex (gTuRC) consisting of TUBGCP2, TUBGCP3, TUBGCP4, TUBGCP5 and TUBGCP6 and gamma-tubulin TUBG1 or TUBG2. TUBGCP2, TUBGCP3, TUBGCP4, TUBGCP5 and TUBGCP6 assemble in a 5:5:2:1:1 stoichiometry; each is associated with a gamma-tubulin, thereby arranging 14 gamma-tubulins in a helical manner. Gamma-tubulin at the first position is blocked by TUBGCP3 at the last position, allowing 13 protafilaments to grow into a microtubule. The gTuRC (via TUBGCP3 and TUBGCP6) interacts with ACTB and MZT1; the interactions form a luminal bridge that stabilizes the initial structure during complex assembly. The gTuRC (via TUBGCP2) interacts with MZT2A/MZT2B and CDK5RAP2 (via CM1 motif); the interactions play a role in gTuRC activation.</text>
</comment>
<dbReference type="GO" id="GO:0051321">
    <property type="term" value="P:meiotic cell cycle"/>
    <property type="evidence" value="ECO:0007669"/>
    <property type="project" value="TreeGrafter"/>
</dbReference>
<evidence type="ECO:0000259" key="12">
    <source>
        <dbReference type="Pfam" id="PF17681"/>
    </source>
</evidence>
<dbReference type="Pfam" id="PF04130">
    <property type="entry name" value="GCP_C_terminal"/>
    <property type="match status" value="1"/>
</dbReference>
<dbReference type="Gene3D" id="1.20.120.1900">
    <property type="entry name" value="Gamma-tubulin complex, C-terminal domain"/>
    <property type="match status" value="1"/>
</dbReference>
<dbReference type="GO" id="GO:0031122">
    <property type="term" value="P:cytoplasmic microtubule organization"/>
    <property type="evidence" value="ECO:0007669"/>
    <property type="project" value="TreeGrafter"/>
</dbReference>
<evidence type="ECO:0000256" key="1">
    <source>
        <dbReference type="ARBA" id="ARBA00004300"/>
    </source>
</evidence>
<evidence type="ECO:0000256" key="7">
    <source>
        <dbReference type="ARBA" id="ARBA00093416"/>
    </source>
</evidence>
<evidence type="ECO:0000256" key="2">
    <source>
        <dbReference type="ARBA" id="ARBA00010337"/>
    </source>
</evidence>
<dbReference type="InterPro" id="IPR041470">
    <property type="entry name" value="GCP_N"/>
</dbReference>
<dbReference type="GO" id="GO:0000922">
    <property type="term" value="C:spindle pole"/>
    <property type="evidence" value="ECO:0007669"/>
    <property type="project" value="InterPro"/>
</dbReference>
<evidence type="ECO:0000256" key="10">
    <source>
        <dbReference type="SAM" id="MobiDB-lite"/>
    </source>
</evidence>
<dbReference type="InterPro" id="IPR040457">
    <property type="entry name" value="GCP_C"/>
</dbReference>
<dbReference type="GO" id="GO:0051225">
    <property type="term" value="P:spindle assembly"/>
    <property type="evidence" value="ECO:0007669"/>
    <property type="project" value="TreeGrafter"/>
</dbReference>
<feature type="region of interest" description="Disordered" evidence="10">
    <location>
        <begin position="267"/>
        <end position="291"/>
    </location>
</feature>
<sequence length="2222" mass="245236">MSSVPMSSSSITGLLSALCDRSLSGVSWKRRTFSGVPRASLHRTLRRRAYAMLLSKLFQDSSSKPTSSMTSALACTPSYNKMLMISFDLRVSGRAEDAERLEGLLGQLRKAGRSSGLTELDSVLELLAQLAGSGPPPVSSFSRDCMRRERPVLRRPPLSGYLSEELQRLESRTWALVCEEEWGELRGVCRTLSILDAPPGTGLFGLERRLEGEERFERDTRLSLFGALQHSRTADLDVRLDLPPVPSNAEVTGLNIRVPQCLDQSEDEGFQSASNLTPDSQSEQSPSPEPDVWEALRTFVPARRRCWENVGCPPGQKEPPYLTEAGRQAFDQLYRLWEGEMRNMLSSHTPSPLLPLPLDCQTQLVKDLLNVLIGVASVTFPLNESSVQFDVRADVCVSGTSPESVSRLLEELAQYGTHYLRLSRFSLGSADKKGLVFQAFTAGLRRYLHYYRACVLSTPATLSLLTIGFHFRKLGRQLRYLSELCCVDGTGGSCQAGFPVGVKLLSYLYNEAQSNCSNENYPVLLSLLKSSCEPYTRFVSDWVYSGVFRDVYKEFLIQVNEDYLSYRDKHFWVQGYTLISQDAEDCVPVFLRHIANDVYVCGKTINLLKICCPQHYIWSEVPVPRIAVTFSLREVEEIERDCAVYRGRMETIAKQSAVSREEQALRTELARQELINQVRESAAKTLESIRGRQVSQRLAEEAKKRDRYEEMRQQLELDQEWRSAVRKKEQEDDYSFARELRDREQRLQALEEQLEHRARMDLIAQYSRLSEEAAKKERRAMWKVQRIRLHEARVNFLQQDQHAIQTLLVRYPLGQECPIQDPALTKKPPENQQESQASEIQMKNMTMEQEPTAPSDMNLPPPGPPAVLPPSTRNIDVLISDQINITDLLPPRPADSATVAQALQDIGCDLSEFSRIPDSDYDFSSPYSPLECLRPQSCSALPSLSYQVPEPGANQHGHPSHNSLQLEDGAASGHKSQTREQNMAPNKCQETNKLLKEKILYGEEKEPSPCGVVLEPKLPKVSMAEKCKAIEQHAQPLLTLDEQMPIDLPLIPVSSPDCNVQNKPKNKVSVGDGVSSSNTDQGHSFNANIRTDGFVSAVTVPAPSLNIHGHVSDAHIKLGGLVSEVLTPLSSQNIHGHVSDAHIKVGQLVSEVTVPVSSPNIHGHVSDAHIKLGELVSEVLTPLSSQNIHGHVSDAHIKVGQLVSEVTVPVSSPNIHGHVSDAHIKVGQLVSEVTVPVSSPNIHGHVSDANIKLGEQVSEVLTPIPSQNIHGHASDAHIKLGELVSEVLTPLSSQNIHGHVSDAHIKVGQLVSEVTVPVPSLNIHGHVSDAHIKVGQLVSEVTVPVPSLNIHGHVSDAHIKLGEQVSEVLTPIPSQNIHGHASDAHIKVGQLVSEVTSPTEKMPVIFPLIPVSIPDSNVQNKPKNNVSVGDGVSSSNTDQGHSFNANIRTDGFVSAVTVPVASPNIYGHVSDAHIKLGGLVSEVLTPLSSQNIHGHVSDAHIKVGELVSEVTVPVSLPNIHGHVSDAHIKLGELVSEVLTPLPSQNIYGHVSDAHIKIGELVSEVLTPVHLQNIHGHASESHFKVGQLVSEVTSPTASRNIHGHVSDAHIKIGEHVSEVPTVTSSSNIHGHASDAHIKVGEFVSDVVSSLPRWSKFGHSSDSTLKVGCLIPEAEATHSPLPGSVYGHSSDSTLKVGCVVSGSDPLPSPLPGSVYGHSSDSTLGVGCVVMGTQVPQQVPLPGSAYGHSSDSSLGVGCVVQGIKPGSFYSEAHQIGFKLPTENKNKPEAQDATAAPQTQLLTLSEGLSAWAQGLGLSPSERPEDDYLLRLASQYHAEQYEDSYRQMMSAPDAQLLQQVTRGPNVLPAESSVHCATDSTAVQLSEMMPLPVLMKHSVTTPLITHLSLVNKSVVDYFFVELRVEKHFEALRHFLLMEDGEFALSLTDRLFEKLGSGQTPGELLTPLVLNSILNKAMQYSVHGDSELAPKFTFALRYLPEVFHPHAPDSLNCLELRYKVDWPLNIIITDSCMNKYNRLFSFLLQLKHMVWSLSDVWFHLKRTALVKGAGRSVQFRQLQLYRHEMQHFVKVIQGYIANQILQVSWSEFTQKLSSANDLDTIHHTHAEYLNRAIFRALLTEKAAPVMNIIHSIFSLILKFRGQLIAQSWQTQQGEAVHPSFIAMQQSYNTFKYYSRFLFKVVSKLVDKGYQPHLEDFLLRLNFNNYYKDS</sequence>
<dbReference type="GO" id="GO:0000278">
    <property type="term" value="P:mitotic cell cycle"/>
    <property type="evidence" value="ECO:0007669"/>
    <property type="project" value="TreeGrafter"/>
</dbReference>
<dbReference type="PANTHER" id="PTHR19302:SF70">
    <property type="entry name" value="GAMMA-TUBULIN COMPLEX COMPONENT 6"/>
    <property type="match status" value="1"/>
</dbReference>
<keyword evidence="9" id="KW-0175">Coiled coil</keyword>
<dbReference type="GO" id="GO:0005874">
    <property type="term" value="C:microtubule"/>
    <property type="evidence" value="ECO:0007669"/>
    <property type="project" value="UniProtKB-KW"/>
</dbReference>
<dbReference type="CDD" id="cd22249">
    <property type="entry name" value="UDM1_RNF168_RNF169-like"/>
    <property type="match status" value="1"/>
</dbReference>
<evidence type="ECO:0000256" key="5">
    <source>
        <dbReference type="ARBA" id="ARBA00023212"/>
    </source>
</evidence>
<dbReference type="GO" id="GO:0051011">
    <property type="term" value="F:microtubule minus-end binding"/>
    <property type="evidence" value="ECO:0007669"/>
    <property type="project" value="TreeGrafter"/>
</dbReference>
<keyword evidence="5" id="KW-0206">Cytoskeleton</keyword>
<evidence type="ECO:0000256" key="6">
    <source>
        <dbReference type="ARBA" id="ARBA00071901"/>
    </source>
</evidence>
<dbReference type="FunFam" id="1.20.120.1900:FF:000004">
    <property type="entry name" value="gamma-tubulin complex component 6 isoform X1"/>
    <property type="match status" value="1"/>
</dbReference>
<dbReference type="GO" id="GO:0000930">
    <property type="term" value="C:gamma-tubulin complex"/>
    <property type="evidence" value="ECO:0007669"/>
    <property type="project" value="TreeGrafter"/>
</dbReference>
<dbReference type="Pfam" id="PF19340">
    <property type="entry name" value="GCP6_N"/>
    <property type="match status" value="1"/>
</dbReference>
<feature type="coiled-coil region" evidence="9">
    <location>
        <begin position="698"/>
        <end position="779"/>
    </location>
</feature>
<evidence type="ECO:0000256" key="3">
    <source>
        <dbReference type="ARBA" id="ARBA00022490"/>
    </source>
</evidence>
<feature type="domain" description="Gamma-tubulin complex component 6 N-terminal" evidence="13">
    <location>
        <begin position="38"/>
        <end position="356"/>
    </location>
</feature>
<feature type="region of interest" description="Disordered" evidence="10">
    <location>
        <begin position="944"/>
        <end position="989"/>
    </location>
</feature>
<evidence type="ECO:0000259" key="11">
    <source>
        <dbReference type="Pfam" id="PF04130"/>
    </source>
</evidence>
<dbReference type="GO" id="GO:0007020">
    <property type="term" value="P:microtubule nucleation"/>
    <property type="evidence" value="ECO:0007669"/>
    <property type="project" value="InterPro"/>
</dbReference>
<accession>A0AA88SK62</accession>
<comment type="caution">
    <text evidence="14">The sequence shown here is derived from an EMBL/GenBank/DDBJ whole genome shotgun (WGS) entry which is preliminary data.</text>
</comment>
<dbReference type="InterPro" id="IPR042241">
    <property type="entry name" value="GCP_C_sf"/>
</dbReference>
<feature type="region of interest" description="Disordered" evidence="10">
    <location>
        <begin position="1055"/>
        <end position="1081"/>
    </location>
</feature>
<dbReference type="Proteomes" id="UP001187315">
    <property type="component" value="Unassembled WGS sequence"/>
</dbReference>
<comment type="subcellular location">
    <subcellularLocation>
        <location evidence="1">Cytoplasm</location>
        <location evidence="1">Cytoskeleton</location>
        <location evidence="1">Microtubule organizing center</location>
        <location evidence="1">Centrosome</location>
    </subcellularLocation>
</comment>
<organism evidence="14 15">
    <name type="scientific">Tachysurus vachellii</name>
    <name type="common">Darkbarbel catfish</name>
    <name type="synonym">Pelteobagrus vachellii</name>
    <dbReference type="NCBI Taxonomy" id="175792"/>
    <lineage>
        <taxon>Eukaryota</taxon>
        <taxon>Metazoa</taxon>
        <taxon>Chordata</taxon>
        <taxon>Craniata</taxon>
        <taxon>Vertebrata</taxon>
        <taxon>Euteleostomi</taxon>
        <taxon>Actinopterygii</taxon>
        <taxon>Neopterygii</taxon>
        <taxon>Teleostei</taxon>
        <taxon>Ostariophysi</taxon>
        <taxon>Siluriformes</taxon>
        <taxon>Bagridae</taxon>
        <taxon>Tachysurus</taxon>
    </lineage>
</organism>
<proteinExistence type="inferred from homology"/>
<dbReference type="InterPro" id="IPR045818">
    <property type="entry name" value="GCP6_N"/>
</dbReference>